<evidence type="ECO:0000313" key="2">
    <source>
        <dbReference type="EMBL" id="SPE78121.1"/>
    </source>
</evidence>
<dbReference type="RefSeq" id="WP_105196669.1">
    <property type="nucleotide sequence ID" value="NZ_OLKH01000116.1"/>
</dbReference>
<dbReference type="AlphaFoldDB" id="A0A2N9PCQ4"/>
<evidence type="ECO:0000313" key="3">
    <source>
        <dbReference type="Proteomes" id="UP000238180"/>
    </source>
</evidence>
<evidence type="ECO:0000313" key="4">
    <source>
        <dbReference type="Proteomes" id="UP000288951"/>
    </source>
</evidence>
<dbReference type="EMBL" id="RQSM01000003">
    <property type="protein sequence ID" value="RVU90471.1"/>
    <property type="molecule type" value="Genomic_DNA"/>
</dbReference>
<name>A0A2N9PCQ4_9FLAO</name>
<proteinExistence type="predicted"/>
<gene>
    <name evidence="1" type="ORF">EH230_05910</name>
    <name evidence="2" type="ORF">FLACOL_02136</name>
</gene>
<dbReference type="Proteomes" id="UP000288951">
    <property type="component" value="Unassembled WGS sequence"/>
</dbReference>
<keyword evidence="4" id="KW-1185">Reference proteome</keyword>
<evidence type="ECO:0008006" key="5">
    <source>
        <dbReference type="Google" id="ProtNLM"/>
    </source>
</evidence>
<dbReference type="EMBL" id="OLKH01000116">
    <property type="protein sequence ID" value="SPE78121.1"/>
    <property type="molecule type" value="Genomic_DNA"/>
</dbReference>
<dbReference type="Proteomes" id="UP000238180">
    <property type="component" value="Unassembled WGS sequence"/>
</dbReference>
<dbReference type="PROSITE" id="PS51257">
    <property type="entry name" value="PROKAR_LIPOPROTEIN"/>
    <property type="match status" value="1"/>
</dbReference>
<organism evidence="2 3">
    <name type="scientific">Flavobacterium columnare</name>
    <dbReference type="NCBI Taxonomy" id="996"/>
    <lineage>
        <taxon>Bacteria</taxon>
        <taxon>Pseudomonadati</taxon>
        <taxon>Bacteroidota</taxon>
        <taxon>Flavobacteriia</taxon>
        <taxon>Flavobacteriales</taxon>
        <taxon>Flavobacteriaceae</taxon>
        <taxon>Flavobacterium</taxon>
    </lineage>
</organism>
<evidence type="ECO:0000313" key="1">
    <source>
        <dbReference type="EMBL" id="RVU90471.1"/>
    </source>
</evidence>
<protein>
    <recommendedName>
        <fullName evidence="5">Lipoprotein</fullName>
    </recommendedName>
</protein>
<accession>A0A2N9PCQ4</accession>
<reference evidence="2" key="1">
    <citation type="submission" date="2018-02" db="EMBL/GenBank/DDBJ databases">
        <authorList>
            <person name="Cohen D.B."/>
            <person name="Kent A.D."/>
        </authorList>
    </citation>
    <scope>NUCLEOTIDE SEQUENCE [LARGE SCALE GENOMIC DNA]</scope>
    <source>
        <strain evidence="2">CIP109753</strain>
    </source>
</reference>
<reference evidence="1" key="2">
    <citation type="submission" date="2018-12" db="EMBL/GenBank/DDBJ databases">
        <title>Draft genome sequence of Flaovobacterium columnare ARS1 isolated from channel catfish in Alabama.</title>
        <authorList>
            <person name="Cai W."/>
            <person name="Arias C."/>
        </authorList>
    </citation>
    <scope>NUCLEOTIDE SEQUENCE [LARGE SCALE GENOMIC DNA]</scope>
    <source>
        <strain evidence="1">ARS1</strain>
    </source>
</reference>
<sequence>MYHRLISKEKFVLSVLLILLLLSGCRRQKAIEIPIELKDIQKIIQKETKYSENKFRSIIETELNNCNVNIYINIYIKNDTINTSEESLTNYVKTVSKRVNKALKDKECYKTLMIETSSNNYKKLKNRIHSFEFPIE</sequence>